<proteinExistence type="predicted"/>
<protein>
    <submittedName>
        <fullName evidence="2">Uncharacterized protein</fullName>
    </submittedName>
</protein>
<evidence type="ECO:0000256" key="1">
    <source>
        <dbReference type="SAM" id="Phobius"/>
    </source>
</evidence>
<evidence type="ECO:0000313" key="3">
    <source>
        <dbReference type="Proteomes" id="UP000547931"/>
    </source>
</evidence>
<name>A0A7X5QKY6_9GAMM</name>
<organism evidence="2 3">
    <name type="scientific">Photorhabdus stackebrandtii</name>
    <dbReference type="NCBI Taxonomy" id="1123042"/>
    <lineage>
        <taxon>Bacteria</taxon>
        <taxon>Pseudomonadati</taxon>
        <taxon>Pseudomonadota</taxon>
        <taxon>Gammaproteobacteria</taxon>
        <taxon>Enterobacterales</taxon>
        <taxon>Morganellaceae</taxon>
        <taxon>Photorhabdus</taxon>
    </lineage>
</organism>
<keyword evidence="1" id="KW-1133">Transmembrane helix</keyword>
<dbReference type="Proteomes" id="UP000547931">
    <property type="component" value="Unassembled WGS sequence"/>
</dbReference>
<comment type="caution">
    <text evidence="2">The sequence shown here is derived from an EMBL/GenBank/DDBJ whole genome shotgun (WGS) entry which is preliminary data.</text>
</comment>
<reference evidence="2 3" key="1">
    <citation type="submission" date="2018-02" db="EMBL/GenBank/DDBJ databases">
        <authorList>
            <person name="Machado R.A."/>
        </authorList>
    </citation>
    <scope>NUCLEOTIDE SEQUENCE [LARGE SCALE GENOMIC DNA]</scope>
    <source>
        <strain evidence="2 3">DSM 23271</strain>
    </source>
</reference>
<gene>
    <name evidence="2" type="ORF">C5470_07330</name>
</gene>
<keyword evidence="1" id="KW-0812">Transmembrane</keyword>
<sequence length="60" mass="7128">MTKKSLKNNFPFFIVFMIRIDLITGSIVYNKVQNKVYKQYVNHDQYSTLTRLTVIVTIIK</sequence>
<dbReference type="AlphaFoldDB" id="A0A7X5QKY6"/>
<accession>A0A7X5QKY6</accession>
<dbReference type="EMBL" id="PUJV01000006">
    <property type="protein sequence ID" value="NHB96248.1"/>
    <property type="molecule type" value="Genomic_DNA"/>
</dbReference>
<feature type="transmembrane region" description="Helical" evidence="1">
    <location>
        <begin position="12"/>
        <end position="29"/>
    </location>
</feature>
<keyword evidence="3" id="KW-1185">Reference proteome</keyword>
<evidence type="ECO:0000313" key="2">
    <source>
        <dbReference type="EMBL" id="NHB96248.1"/>
    </source>
</evidence>
<keyword evidence="1" id="KW-0472">Membrane</keyword>